<dbReference type="CDD" id="cd07247">
    <property type="entry name" value="SgaA_N_like"/>
    <property type="match status" value="2"/>
</dbReference>
<dbReference type="InterPro" id="IPR052164">
    <property type="entry name" value="Anthracycline_SecMetBiosynth"/>
</dbReference>
<dbReference type="PANTHER" id="PTHR33993">
    <property type="entry name" value="GLYOXALASE-RELATED"/>
    <property type="match status" value="1"/>
</dbReference>
<dbReference type="PATRIC" id="fig|59750.3.peg.5345"/>
<dbReference type="PANTHER" id="PTHR33993:SF10">
    <property type="entry name" value="CONSERVED PROTEIN"/>
    <property type="match status" value="1"/>
</dbReference>
<proteinExistence type="predicted"/>
<accession>A0A132PR68</accession>
<dbReference type="Gene3D" id="3.10.180.10">
    <property type="entry name" value="2,3-Dihydroxybiphenyl 1,2-Dioxygenase, domain 1"/>
    <property type="match status" value="2"/>
</dbReference>
<dbReference type="PROSITE" id="PS51819">
    <property type="entry name" value="VOC"/>
    <property type="match status" value="2"/>
</dbReference>
<evidence type="ECO:0000313" key="2">
    <source>
        <dbReference type="EMBL" id="KWX24831.1"/>
    </source>
</evidence>
<dbReference type="Proteomes" id="UP000070612">
    <property type="component" value="Unassembled WGS sequence"/>
</dbReference>
<feature type="domain" description="VOC" evidence="1">
    <location>
        <begin position="139"/>
        <end position="255"/>
    </location>
</feature>
<organism evidence="2 3">
    <name type="scientific">Mycolicibacterium wolinskyi</name>
    <dbReference type="NCBI Taxonomy" id="59750"/>
    <lineage>
        <taxon>Bacteria</taxon>
        <taxon>Bacillati</taxon>
        <taxon>Actinomycetota</taxon>
        <taxon>Actinomycetes</taxon>
        <taxon>Mycobacteriales</taxon>
        <taxon>Mycobacteriaceae</taxon>
        <taxon>Mycolicibacterium</taxon>
    </lineage>
</organism>
<sequence>MVTRQTAPLGAPTWIDLTTSDVERAKRFYGAVFGWTFETGGEEYGGYVSAFLDGRVVAGIMHNEPQWNSPDFWTTYLHTADAEATVAAATAAGGSNCGGVMDIPAKGRMAMITDPAGAFFGVWQTAGHQGSEAFNEHGAPLYHQLTTRDYAGSLDFYRTVFGWTTKTVSDTDEFRYSTAAFDGEELVGVMDGSVYLPEGVPSTWTCFMGAEDVDKTIELIVENGGSVARAAEDTPYGRLAAVADPTGAGFNLSSLQG</sequence>
<comment type="caution">
    <text evidence="2">The sequence shown here is derived from an EMBL/GenBank/DDBJ whole genome shotgun (WGS) entry which is preliminary data.</text>
</comment>
<dbReference type="Pfam" id="PF00903">
    <property type="entry name" value="Glyoxalase"/>
    <property type="match status" value="2"/>
</dbReference>
<dbReference type="InterPro" id="IPR004360">
    <property type="entry name" value="Glyas_Fos-R_dOase_dom"/>
</dbReference>
<gene>
    <name evidence="2" type="ORF">AFM11_07485</name>
</gene>
<feature type="domain" description="VOC" evidence="1">
    <location>
        <begin position="11"/>
        <end position="125"/>
    </location>
</feature>
<dbReference type="InterPro" id="IPR037523">
    <property type="entry name" value="VOC_core"/>
</dbReference>
<evidence type="ECO:0000259" key="1">
    <source>
        <dbReference type="PROSITE" id="PS51819"/>
    </source>
</evidence>
<protein>
    <submittedName>
        <fullName evidence="2">Hydroxylase</fullName>
    </submittedName>
</protein>
<dbReference type="STRING" id="59750.AWC31_21985"/>
<dbReference type="AlphaFoldDB" id="A0A132PR68"/>
<dbReference type="EMBL" id="LGTW01000004">
    <property type="protein sequence ID" value="KWX24831.1"/>
    <property type="molecule type" value="Genomic_DNA"/>
</dbReference>
<dbReference type="InterPro" id="IPR029068">
    <property type="entry name" value="Glyas_Bleomycin-R_OHBP_Dase"/>
</dbReference>
<evidence type="ECO:0000313" key="3">
    <source>
        <dbReference type="Proteomes" id="UP000070612"/>
    </source>
</evidence>
<keyword evidence="3" id="KW-1185">Reference proteome</keyword>
<name>A0A132PR68_9MYCO</name>
<dbReference type="SUPFAM" id="SSF54593">
    <property type="entry name" value="Glyoxalase/Bleomycin resistance protein/Dihydroxybiphenyl dioxygenase"/>
    <property type="match status" value="2"/>
</dbReference>
<reference evidence="2 3" key="1">
    <citation type="submission" date="2015-07" db="EMBL/GenBank/DDBJ databases">
        <title>A draft genome sequence of Mycobacterium wolinskyi.</title>
        <authorList>
            <person name="de Man T.J."/>
            <person name="Perry K.A."/>
            <person name="Coulliette A.D."/>
            <person name="Jensen B."/>
            <person name="Toney N.C."/>
            <person name="Limbago B.M."/>
            <person name="Noble-Wang J."/>
        </authorList>
    </citation>
    <scope>NUCLEOTIDE SEQUENCE [LARGE SCALE GENOMIC DNA]</scope>
    <source>
        <strain evidence="2 3">CDC_01</strain>
    </source>
</reference>
<dbReference type="RefSeq" id="WP_067846898.1">
    <property type="nucleotide sequence ID" value="NZ_LGTW01000004.1"/>
</dbReference>